<feature type="region of interest" description="Disordered" evidence="1">
    <location>
        <begin position="1"/>
        <end position="25"/>
    </location>
</feature>
<reference evidence="2 3" key="1">
    <citation type="submission" date="2020-12" db="EMBL/GenBank/DDBJ databases">
        <title>WGS of Thermoactinomyces spp.</title>
        <authorList>
            <person name="Cheng K."/>
        </authorList>
    </citation>
    <scope>NUCLEOTIDE SEQUENCE [LARGE SCALE GENOMIC DNA]</scope>
    <source>
        <strain evidence="3">CICC 10671\DSM 43846</strain>
    </source>
</reference>
<evidence type="ECO:0000313" key="3">
    <source>
        <dbReference type="Proteomes" id="UP000633619"/>
    </source>
</evidence>
<accession>A0A8I1A223</accession>
<dbReference type="Proteomes" id="UP000633619">
    <property type="component" value="Unassembled WGS sequence"/>
</dbReference>
<evidence type="ECO:0000256" key="1">
    <source>
        <dbReference type="SAM" id="MobiDB-lite"/>
    </source>
</evidence>
<name>A0A8I1A223_THEIN</name>
<gene>
    <name evidence="2" type="ORF">I8U20_01885</name>
</gene>
<dbReference type="AlphaFoldDB" id="A0A8I1A223"/>
<sequence>MANQNALPDDNKNMTLIGESLENPGETRRLKVTEDGALVVTAIGGGTASKWYSGTSDPDDSLGQVGDYYLNTSSGDVFEKGSAGWGKTGNIKGPQGPQGEQGTQGPQGEQGPPRGTWFPDGRRLECPLSKG</sequence>
<evidence type="ECO:0000313" key="2">
    <source>
        <dbReference type="EMBL" id="MBH8594077.1"/>
    </source>
</evidence>
<feature type="region of interest" description="Disordered" evidence="1">
    <location>
        <begin position="79"/>
        <end position="131"/>
    </location>
</feature>
<proteinExistence type="predicted"/>
<dbReference type="Gene3D" id="1.20.5.320">
    <property type="entry name" value="6-Phosphogluconate Dehydrogenase, domain 3"/>
    <property type="match status" value="1"/>
</dbReference>
<organism evidence="2 3">
    <name type="scientific">Thermoactinomyces intermedius</name>
    <dbReference type="NCBI Taxonomy" id="2024"/>
    <lineage>
        <taxon>Bacteria</taxon>
        <taxon>Bacillati</taxon>
        <taxon>Bacillota</taxon>
        <taxon>Bacilli</taxon>
        <taxon>Bacillales</taxon>
        <taxon>Thermoactinomycetaceae</taxon>
        <taxon>Thermoactinomyces</taxon>
    </lineage>
</organism>
<keyword evidence="3" id="KW-1185">Reference proteome</keyword>
<dbReference type="EMBL" id="JAECVW010000001">
    <property type="protein sequence ID" value="MBH8594077.1"/>
    <property type="molecule type" value="Genomic_DNA"/>
</dbReference>
<dbReference type="RefSeq" id="WP_181729166.1">
    <property type="nucleotide sequence ID" value="NZ_JACEIR010000001.1"/>
</dbReference>
<protein>
    <submittedName>
        <fullName evidence="2">Uncharacterized protein</fullName>
    </submittedName>
</protein>
<comment type="caution">
    <text evidence="2">The sequence shown here is derived from an EMBL/GenBank/DDBJ whole genome shotgun (WGS) entry which is preliminary data.</text>
</comment>
<feature type="compositionally biased region" description="Low complexity" evidence="1">
    <location>
        <begin position="93"/>
        <end position="116"/>
    </location>
</feature>